<dbReference type="EMBL" id="KL142387">
    <property type="protein sequence ID" value="KDR73055.1"/>
    <property type="molecule type" value="Genomic_DNA"/>
</dbReference>
<organism evidence="1 2">
    <name type="scientific">Galerina marginata (strain CBS 339.88)</name>
    <dbReference type="NCBI Taxonomy" id="685588"/>
    <lineage>
        <taxon>Eukaryota</taxon>
        <taxon>Fungi</taxon>
        <taxon>Dikarya</taxon>
        <taxon>Basidiomycota</taxon>
        <taxon>Agaricomycotina</taxon>
        <taxon>Agaricomycetes</taxon>
        <taxon>Agaricomycetidae</taxon>
        <taxon>Agaricales</taxon>
        <taxon>Agaricineae</taxon>
        <taxon>Strophariaceae</taxon>
        <taxon>Galerina</taxon>
    </lineage>
</organism>
<proteinExistence type="predicted"/>
<reference evidence="2" key="1">
    <citation type="journal article" date="2014" name="Proc. Natl. Acad. Sci. U.S.A.">
        <title>Extensive sampling of basidiomycete genomes demonstrates inadequacy of the white-rot/brown-rot paradigm for wood decay fungi.</title>
        <authorList>
            <person name="Riley R."/>
            <person name="Salamov A.A."/>
            <person name="Brown D.W."/>
            <person name="Nagy L.G."/>
            <person name="Floudas D."/>
            <person name="Held B.W."/>
            <person name="Levasseur A."/>
            <person name="Lombard V."/>
            <person name="Morin E."/>
            <person name="Otillar R."/>
            <person name="Lindquist E.A."/>
            <person name="Sun H."/>
            <person name="LaButti K.M."/>
            <person name="Schmutz J."/>
            <person name="Jabbour D."/>
            <person name="Luo H."/>
            <person name="Baker S.E."/>
            <person name="Pisabarro A.G."/>
            <person name="Walton J.D."/>
            <person name="Blanchette R.A."/>
            <person name="Henrissat B."/>
            <person name="Martin F."/>
            <person name="Cullen D."/>
            <person name="Hibbett D.S."/>
            <person name="Grigoriev I.V."/>
        </authorList>
    </citation>
    <scope>NUCLEOTIDE SEQUENCE [LARGE SCALE GENOMIC DNA]</scope>
    <source>
        <strain evidence="2">CBS 339.88</strain>
    </source>
</reference>
<dbReference type="HOGENOM" id="CLU_1768195_0_0_1"/>
<dbReference type="AlphaFoldDB" id="A0A067SQ39"/>
<gene>
    <name evidence="1" type="ORF">GALMADRAFT_746803</name>
</gene>
<accession>A0A067SQ39</accession>
<sequence>MPSLYAESLFFACVVCSFALAFCFNFTIFQAANTIGARNTHRRRKTKRRTAPLDRARNFALPPTIPLPDAWVLASSSGGSTYLRSLRSCGAVFVAPFVIRCSLRPFFCFQSFFLVVNCLRNCYLNCSMSFCFTSLQPPVSCAPVLVL</sequence>
<evidence type="ECO:0000313" key="2">
    <source>
        <dbReference type="Proteomes" id="UP000027222"/>
    </source>
</evidence>
<dbReference type="Proteomes" id="UP000027222">
    <property type="component" value="Unassembled WGS sequence"/>
</dbReference>
<evidence type="ECO:0000313" key="1">
    <source>
        <dbReference type="EMBL" id="KDR73055.1"/>
    </source>
</evidence>
<name>A0A067SQ39_GALM3</name>
<protein>
    <submittedName>
        <fullName evidence="1">Uncharacterized protein</fullName>
    </submittedName>
</protein>
<keyword evidence="2" id="KW-1185">Reference proteome</keyword>